<evidence type="ECO:0000313" key="1">
    <source>
        <dbReference type="EMBL" id="KAI5347553.1"/>
    </source>
</evidence>
<reference evidence="1 2" key="1">
    <citation type="journal article" date="2022" name="G3 (Bethesda)">
        <title>Whole-genome sequence and methylome profiling of the almond [Prunus dulcis (Mill.) D.A. Webb] cultivar 'Nonpareil'.</title>
        <authorList>
            <person name="D'Amico-Willman K.M."/>
            <person name="Ouma W.Z."/>
            <person name="Meulia T."/>
            <person name="Sideli G.M."/>
            <person name="Gradziel T.M."/>
            <person name="Fresnedo-Ramirez J."/>
        </authorList>
    </citation>
    <scope>NUCLEOTIDE SEQUENCE [LARGE SCALE GENOMIC DNA]</scope>
    <source>
        <strain evidence="1">Clone GOH B32 T37-40</strain>
    </source>
</reference>
<keyword evidence="2" id="KW-1185">Reference proteome</keyword>
<proteinExistence type="predicted"/>
<comment type="caution">
    <text evidence="1">The sequence shown here is derived from an EMBL/GenBank/DDBJ whole genome shotgun (WGS) entry which is preliminary data.</text>
</comment>
<organism evidence="1 2">
    <name type="scientific">Prunus dulcis</name>
    <name type="common">Almond</name>
    <name type="synonym">Amygdalus dulcis</name>
    <dbReference type="NCBI Taxonomy" id="3755"/>
    <lineage>
        <taxon>Eukaryota</taxon>
        <taxon>Viridiplantae</taxon>
        <taxon>Streptophyta</taxon>
        <taxon>Embryophyta</taxon>
        <taxon>Tracheophyta</taxon>
        <taxon>Spermatophyta</taxon>
        <taxon>Magnoliopsida</taxon>
        <taxon>eudicotyledons</taxon>
        <taxon>Gunneridae</taxon>
        <taxon>Pentapetalae</taxon>
        <taxon>rosids</taxon>
        <taxon>fabids</taxon>
        <taxon>Rosales</taxon>
        <taxon>Rosaceae</taxon>
        <taxon>Amygdaloideae</taxon>
        <taxon>Amygdaleae</taxon>
        <taxon>Prunus</taxon>
    </lineage>
</organism>
<dbReference type="Proteomes" id="UP001054821">
    <property type="component" value="Chromosome 1"/>
</dbReference>
<dbReference type="EMBL" id="JAJFAZ020000001">
    <property type="protein sequence ID" value="KAI5347553.1"/>
    <property type="molecule type" value="Genomic_DNA"/>
</dbReference>
<dbReference type="AlphaFoldDB" id="A0AAD4WQ43"/>
<sequence>MEHGSMEYSGKQRYWMLEIKLVSCKDLKAFNFFSEILSLCDCVAEEPSVRDGLRAVGSHNTTSRYPPIEYAFSFPWSIEPSVRDGLRAVSSHNTTSRYPPIEYAFSFPWSIEPSVRDGLRAVGSHNTTSRYPCIAPSASKS</sequence>
<protein>
    <submittedName>
        <fullName evidence="1">Uncharacterized protein</fullName>
    </submittedName>
</protein>
<evidence type="ECO:0000313" key="2">
    <source>
        <dbReference type="Proteomes" id="UP001054821"/>
    </source>
</evidence>
<name>A0AAD4WQ43_PRUDU</name>
<gene>
    <name evidence="1" type="ORF">L3X38_000440</name>
</gene>
<accession>A0AAD4WQ43</accession>